<evidence type="ECO:0000256" key="2">
    <source>
        <dbReference type="ARBA" id="ARBA00022989"/>
    </source>
</evidence>
<dbReference type="PANTHER" id="PTHR23534">
    <property type="entry name" value="MFS PERMEASE"/>
    <property type="match status" value="1"/>
</dbReference>
<keyword evidence="1 4" id="KW-0812">Transmembrane</keyword>
<evidence type="ECO:0000256" key="3">
    <source>
        <dbReference type="ARBA" id="ARBA00023136"/>
    </source>
</evidence>
<evidence type="ECO:0000256" key="4">
    <source>
        <dbReference type="SAM" id="Phobius"/>
    </source>
</evidence>
<dbReference type="PROSITE" id="PS50850">
    <property type="entry name" value="MFS"/>
    <property type="match status" value="1"/>
</dbReference>
<feature type="transmembrane region" description="Helical" evidence="4">
    <location>
        <begin position="356"/>
        <end position="374"/>
    </location>
</feature>
<keyword evidence="3 4" id="KW-0472">Membrane</keyword>
<dbReference type="PANTHER" id="PTHR23534:SF1">
    <property type="entry name" value="MAJOR FACILITATOR SUPERFAMILY PROTEIN"/>
    <property type="match status" value="1"/>
</dbReference>
<evidence type="ECO:0000259" key="5">
    <source>
        <dbReference type="PROSITE" id="PS50850"/>
    </source>
</evidence>
<keyword evidence="2 4" id="KW-1133">Transmembrane helix</keyword>
<protein>
    <submittedName>
        <fullName evidence="6">MFS transporter</fullName>
    </submittedName>
</protein>
<evidence type="ECO:0000256" key="1">
    <source>
        <dbReference type="ARBA" id="ARBA00022692"/>
    </source>
</evidence>
<feature type="transmembrane region" description="Helical" evidence="4">
    <location>
        <begin position="87"/>
        <end position="105"/>
    </location>
</feature>
<evidence type="ECO:0000313" key="7">
    <source>
        <dbReference type="Proteomes" id="UP001595848"/>
    </source>
</evidence>
<feature type="transmembrane region" description="Helical" evidence="4">
    <location>
        <begin position="23"/>
        <end position="46"/>
    </location>
</feature>
<dbReference type="InterPro" id="IPR020846">
    <property type="entry name" value="MFS_dom"/>
</dbReference>
<feature type="transmembrane region" description="Helical" evidence="4">
    <location>
        <begin position="111"/>
        <end position="128"/>
    </location>
</feature>
<feature type="transmembrane region" description="Helical" evidence="4">
    <location>
        <begin position="290"/>
        <end position="308"/>
    </location>
</feature>
<evidence type="ECO:0000313" key="6">
    <source>
        <dbReference type="EMBL" id="MFC4199499.1"/>
    </source>
</evidence>
<feature type="transmembrane region" description="Helical" evidence="4">
    <location>
        <begin position="380"/>
        <end position="401"/>
    </location>
</feature>
<feature type="domain" description="Major facilitator superfamily (MFS) profile" evidence="5">
    <location>
        <begin position="226"/>
        <end position="412"/>
    </location>
</feature>
<accession>A0ABV8NSV0</accession>
<feature type="transmembrane region" description="Helical" evidence="4">
    <location>
        <begin position="58"/>
        <end position="80"/>
    </location>
</feature>
<keyword evidence="7" id="KW-1185">Reference proteome</keyword>
<dbReference type="InterPro" id="IPR011701">
    <property type="entry name" value="MFS"/>
</dbReference>
<feature type="transmembrane region" description="Helical" evidence="4">
    <location>
        <begin position="180"/>
        <end position="203"/>
    </location>
</feature>
<dbReference type="EMBL" id="JBHSBV010000001">
    <property type="protein sequence ID" value="MFC4199499.1"/>
    <property type="molecule type" value="Genomic_DNA"/>
</dbReference>
<gene>
    <name evidence="6" type="ORF">ACFOY1_00915</name>
</gene>
<feature type="transmembrane region" description="Helical" evidence="4">
    <location>
        <begin position="224"/>
        <end position="245"/>
    </location>
</feature>
<dbReference type="Pfam" id="PF07690">
    <property type="entry name" value="MFS_1"/>
    <property type="match status" value="1"/>
</dbReference>
<comment type="caution">
    <text evidence="6">The sequence shown here is derived from an EMBL/GenBank/DDBJ whole genome shotgun (WGS) entry which is preliminary data.</text>
</comment>
<feature type="transmembrane region" description="Helical" evidence="4">
    <location>
        <begin position="314"/>
        <end position="335"/>
    </location>
</feature>
<feature type="transmembrane region" description="Helical" evidence="4">
    <location>
        <begin position="148"/>
        <end position="168"/>
    </location>
</feature>
<dbReference type="Proteomes" id="UP001595848">
    <property type="component" value="Unassembled WGS sequence"/>
</dbReference>
<name>A0ABV8NSV0_9BURK</name>
<feature type="transmembrane region" description="Helical" evidence="4">
    <location>
        <begin position="265"/>
        <end position="283"/>
    </location>
</feature>
<proteinExistence type="predicted"/>
<dbReference type="RefSeq" id="WP_217962809.1">
    <property type="nucleotide sequence ID" value="NZ_JAHTBN010000001.1"/>
</dbReference>
<sequence length="412" mass="42783">MSPQDSAADTLAASPAPATRRNAVTLSCLQALGGASPAIVIALGGLAGQQLASRPELATVPVTAYSLGLAFGTIPAALVMRRLGRRYGYVIGVLLGMAAGLIAAGGIYLQAFSLLCLGTLCAGLYSAYVQSYRFAAADAAAPQFRTRAIAWVMVGGLFGAIIAAQTIIYTRGIWPAAPFAASFVAQACIALVALPLVLSLRIAPPAAAARQAHGGRPLAQIARTPRFMVAVLAGVISYGLMNFLMTATPLAMVGCGHTVSDATLGIQWHILAMYGPSFFTGRLIDRYGKIAITTTGVALIGVACSVALSGLSVAHFWGTLIVLGLGWNFGFIGATSMVTDCYRPEEKSRVQALNDFLVFGSVAVASFSSGQVMARGGWHAVNFAVYPFVAVVLLALAWLWLRERRGGTGLPA</sequence>
<organism evidence="6 7">
    <name type="scientific">Candidimonas humi</name>
    <dbReference type="NCBI Taxonomy" id="683355"/>
    <lineage>
        <taxon>Bacteria</taxon>
        <taxon>Pseudomonadati</taxon>
        <taxon>Pseudomonadota</taxon>
        <taxon>Betaproteobacteria</taxon>
        <taxon>Burkholderiales</taxon>
        <taxon>Alcaligenaceae</taxon>
        <taxon>Candidimonas</taxon>
    </lineage>
</organism>
<reference evidence="7" key="1">
    <citation type="journal article" date="2019" name="Int. J. Syst. Evol. Microbiol.">
        <title>The Global Catalogue of Microorganisms (GCM) 10K type strain sequencing project: providing services to taxonomists for standard genome sequencing and annotation.</title>
        <authorList>
            <consortium name="The Broad Institute Genomics Platform"/>
            <consortium name="The Broad Institute Genome Sequencing Center for Infectious Disease"/>
            <person name="Wu L."/>
            <person name="Ma J."/>
        </authorList>
    </citation>
    <scope>NUCLEOTIDE SEQUENCE [LARGE SCALE GENOMIC DNA]</scope>
    <source>
        <strain evidence="7">LMG 24813</strain>
    </source>
</reference>